<feature type="chain" id="PRO_5047189104" description="Peptidase M10 metallopeptidase domain-containing protein" evidence="2">
    <location>
        <begin position="25"/>
        <end position="655"/>
    </location>
</feature>
<evidence type="ECO:0008006" key="5">
    <source>
        <dbReference type="Google" id="ProtNLM"/>
    </source>
</evidence>
<evidence type="ECO:0000256" key="2">
    <source>
        <dbReference type="SAM" id="SignalP"/>
    </source>
</evidence>
<keyword evidence="1" id="KW-0812">Transmembrane</keyword>
<gene>
    <name evidence="3" type="ORF">ACERZ8_01000</name>
</gene>
<sequence length="655" mass="70751">MIGYTQKIFMAAAVALFSATIASAATVTLTFSGKVDSSSAFSLGVTTEIPTELQVGQVVSGRITYDTGNVAIQELGDTTEYRFPSSIINRFELNVGGWDVSGALEYADVTHEFEYAPGERRSALGFGDVIDEGPQIEEWKVRSSEVLFFDPQPNSPTPIVSSEDLPSKQGDVDFSYAIDTKNFGGGFIGATAGVGENTTDFLSISYSIDEASISFGEVVEPVEKSAKAAVFINPTIDAASAFVSRNCPGLVTSNTCISDVSNETFEIYLPNIEDLRTEVREIFYERSGVNVDVVIGDPDDVPHSYQSVLEVTFAPDSSVKQFGEAHDITNESESFGESVEYFVTWGIDRFDRRRDGEVTIFKDEMDLSIADLATTIAHEVGHGFGLPHIDDPSVPEVMDYVFDGDLERFSGVRSLVTCLGSSCDSAIDDPVRALAGFVNPQYHLRAHVLGESRNDLEAEGLTPGSYDLPGIFDYQTASINIQNALDSIVGLGQSTILGDYNFFAVDLLLGASLDGDPHLHRIDEFFVDGIFRFAMNDFSPFFVFGRSRFHPSFEFTIGNQINESIIGISTEDILSGTLGVFDTSNGKSSQFASISVKAGNVYRSTESGGYATVAPVPLSASISFLFLGAGALLFGGRRSGKRPIMQAVSCKRLGV</sequence>
<dbReference type="Proteomes" id="UP001627408">
    <property type="component" value="Unassembled WGS sequence"/>
</dbReference>
<name>A0ABW8UNK2_9RHOB</name>
<keyword evidence="1" id="KW-1133">Transmembrane helix</keyword>
<keyword evidence="4" id="KW-1185">Reference proteome</keyword>
<dbReference type="SUPFAM" id="SSF55486">
    <property type="entry name" value="Metalloproteases ('zincins'), catalytic domain"/>
    <property type="match status" value="1"/>
</dbReference>
<feature type="signal peptide" evidence="2">
    <location>
        <begin position="1"/>
        <end position="24"/>
    </location>
</feature>
<keyword evidence="1" id="KW-0472">Membrane</keyword>
<organism evidence="3 4">
    <name type="scientific">Tateyamaria armeniaca</name>
    <dbReference type="NCBI Taxonomy" id="2518930"/>
    <lineage>
        <taxon>Bacteria</taxon>
        <taxon>Pseudomonadati</taxon>
        <taxon>Pseudomonadota</taxon>
        <taxon>Alphaproteobacteria</taxon>
        <taxon>Rhodobacterales</taxon>
        <taxon>Roseobacteraceae</taxon>
        <taxon>Tateyamaria</taxon>
    </lineage>
</organism>
<dbReference type="Gene3D" id="3.40.390.10">
    <property type="entry name" value="Collagenase (Catalytic Domain)"/>
    <property type="match status" value="1"/>
</dbReference>
<accession>A0ABW8UNK2</accession>
<reference evidence="3 4" key="1">
    <citation type="submission" date="2024-08" db="EMBL/GenBank/DDBJ databases">
        <title>Tateyamaria sp. nov., isolated from marine algae.</title>
        <authorList>
            <person name="Choi B.J."/>
            <person name="Kim J.M."/>
            <person name="Lee J.K."/>
            <person name="Choi D.G."/>
            <person name="Bayburt H."/>
            <person name="Baek J.H."/>
            <person name="Han D.M."/>
            <person name="Jeon C.O."/>
        </authorList>
    </citation>
    <scope>NUCLEOTIDE SEQUENCE [LARGE SCALE GENOMIC DNA]</scope>
    <source>
        <strain evidence="3 4">KMU-156</strain>
    </source>
</reference>
<dbReference type="InterPro" id="IPR024079">
    <property type="entry name" value="MetalloPept_cat_dom_sf"/>
</dbReference>
<dbReference type="RefSeq" id="WP_407590265.1">
    <property type="nucleotide sequence ID" value="NZ_JBHDIY010000002.1"/>
</dbReference>
<keyword evidence="2" id="KW-0732">Signal</keyword>
<proteinExistence type="predicted"/>
<evidence type="ECO:0000313" key="3">
    <source>
        <dbReference type="EMBL" id="MFL4468517.1"/>
    </source>
</evidence>
<evidence type="ECO:0000256" key="1">
    <source>
        <dbReference type="SAM" id="Phobius"/>
    </source>
</evidence>
<dbReference type="EMBL" id="JBHDIY010000002">
    <property type="protein sequence ID" value="MFL4468517.1"/>
    <property type="molecule type" value="Genomic_DNA"/>
</dbReference>
<comment type="caution">
    <text evidence="3">The sequence shown here is derived from an EMBL/GenBank/DDBJ whole genome shotgun (WGS) entry which is preliminary data.</text>
</comment>
<feature type="transmembrane region" description="Helical" evidence="1">
    <location>
        <begin position="616"/>
        <end position="635"/>
    </location>
</feature>
<protein>
    <recommendedName>
        <fullName evidence="5">Peptidase M10 metallopeptidase domain-containing protein</fullName>
    </recommendedName>
</protein>
<evidence type="ECO:0000313" key="4">
    <source>
        <dbReference type="Proteomes" id="UP001627408"/>
    </source>
</evidence>